<organism evidence="2 3">
    <name type="scientific">Diploscapter pachys</name>
    <dbReference type="NCBI Taxonomy" id="2018661"/>
    <lineage>
        <taxon>Eukaryota</taxon>
        <taxon>Metazoa</taxon>
        <taxon>Ecdysozoa</taxon>
        <taxon>Nematoda</taxon>
        <taxon>Chromadorea</taxon>
        <taxon>Rhabditida</taxon>
        <taxon>Rhabditina</taxon>
        <taxon>Rhabditomorpha</taxon>
        <taxon>Rhabditoidea</taxon>
        <taxon>Rhabditidae</taxon>
        <taxon>Diploscapter</taxon>
    </lineage>
</organism>
<feature type="transmembrane region" description="Helical" evidence="1">
    <location>
        <begin position="40"/>
        <end position="60"/>
    </location>
</feature>
<evidence type="ECO:0000313" key="3">
    <source>
        <dbReference type="Proteomes" id="UP000218231"/>
    </source>
</evidence>
<dbReference type="OrthoDB" id="5820857at2759"/>
<keyword evidence="1" id="KW-0472">Membrane</keyword>
<reference evidence="2 3" key="1">
    <citation type="journal article" date="2017" name="Curr. Biol.">
        <title>Genome architecture and evolution of a unichromosomal asexual nematode.</title>
        <authorList>
            <person name="Fradin H."/>
            <person name="Zegar C."/>
            <person name="Gutwein M."/>
            <person name="Lucas J."/>
            <person name="Kovtun M."/>
            <person name="Corcoran D."/>
            <person name="Baugh L.R."/>
            <person name="Kiontke K."/>
            <person name="Gunsalus K."/>
            <person name="Fitch D.H."/>
            <person name="Piano F."/>
        </authorList>
    </citation>
    <scope>NUCLEOTIDE SEQUENCE [LARGE SCALE GENOMIC DNA]</scope>
    <source>
        <strain evidence="2">PF1309</strain>
    </source>
</reference>
<accession>A0A2A2KF67</accession>
<dbReference type="AlphaFoldDB" id="A0A2A2KF67"/>
<protein>
    <submittedName>
        <fullName evidence="2">Uncharacterized protein</fullName>
    </submittedName>
</protein>
<gene>
    <name evidence="2" type="ORF">WR25_13091</name>
</gene>
<dbReference type="EMBL" id="LIAE01008765">
    <property type="protein sequence ID" value="PAV72557.1"/>
    <property type="molecule type" value="Genomic_DNA"/>
</dbReference>
<keyword evidence="3" id="KW-1185">Reference proteome</keyword>
<evidence type="ECO:0000313" key="2">
    <source>
        <dbReference type="EMBL" id="PAV72557.1"/>
    </source>
</evidence>
<sequence>MLSTKKLAKMTLTISLITSNTILMFTVPDLFLIFNPGYSINLFYVMNLCKGLINAAIFLYTQAVVRSAFTGTRSSILEKTVMRSAVTISVASKRSTISSNQAFVMR</sequence>
<comment type="caution">
    <text evidence="2">The sequence shown here is derived from an EMBL/GenBank/DDBJ whole genome shotgun (WGS) entry which is preliminary data.</text>
</comment>
<name>A0A2A2KF67_9BILA</name>
<evidence type="ECO:0000256" key="1">
    <source>
        <dbReference type="SAM" id="Phobius"/>
    </source>
</evidence>
<keyword evidence="1" id="KW-0812">Transmembrane</keyword>
<keyword evidence="1" id="KW-1133">Transmembrane helix</keyword>
<dbReference type="Proteomes" id="UP000218231">
    <property type="component" value="Unassembled WGS sequence"/>
</dbReference>
<proteinExistence type="predicted"/>
<feature type="transmembrane region" description="Helical" evidence="1">
    <location>
        <begin position="12"/>
        <end position="34"/>
    </location>
</feature>